<organism evidence="2 3">
    <name type="scientific">Romanomermis culicivorax</name>
    <name type="common">Nematode worm</name>
    <dbReference type="NCBI Taxonomy" id="13658"/>
    <lineage>
        <taxon>Eukaryota</taxon>
        <taxon>Metazoa</taxon>
        <taxon>Ecdysozoa</taxon>
        <taxon>Nematoda</taxon>
        <taxon>Enoplea</taxon>
        <taxon>Dorylaimia</taxon>
        <taxon>Mermithida</taxon>
        <taxon>Mermithoidea</taxon>
        <taxon>Mermithidae</taxon>
        <taxon>Romanomermis</taxon>
    </lineage>
</organism>
<reference evidence="3" key="1">
    <citation type="submission" date="2022-11" db="UniProtKB">
        <authorList>
            <consortium name="WormBaseParasite"/>
        </authorList>
    </citation>
    <scope>IDENTIFICATION</scope>
</reference>
<name>A0A915KQ65_ROMCU</name>
<evidence type="ECO:0000313" key="3">
    <source>
        <dbReference type="WBParaSite" id="nRc.2.0.1.t40220-RA"/>
    </source>
</evidence>
<keyword evidence="2" id="KW-1185">Reference proteome</keyword>
<dbReference type="Proteomes" id="UP000887565">
    <property type="component" value="Unplaced"/>
</dbReference>
<dbReference type="AlphaFoldDB" id="A0A915KQ65"/>
<dbReference type="WBParaSite" id="nRc.2.0.1.t40220-RA">
    <property type="protein sequence ID" value="nRc.2.0.1.t40220-RA"/>
    <property type="gene ID" value="nRc.2.0.1.g40220"/>
</dbReference>
<protein>
    <submittedName>
        <fullName evidence="3">Growth hormone</fullName>
    </submittedName>
</protein>
<proteinExistence type="predicted"/>
<evidence type="ECO:0000313" key="2">
    <source>
        <dbReference type="Proteomes" id="UP000887565"/>
    </source>
</evidence>
<accession>A0A915KQ65</accession>
<sequence length="116" mass="12794">ESTGSSSPESLLALFITGLGPLSIHDALASREVLYRMISKADTTEDLKVQMTKFKTSMCFYESLRAWLSPTKKRQRSTRYPDPASLGTTGPGPGPNITGYRAQSFACYFLISCKME</sequence>
<feature type="region of interest" description="Disordered" evidence="1">
    <location>
        <begin position="70"/>
        <end position="97"/>
    </location>
</feature>
<evidence type="ECO:0000256" key="1">
    <source>
        <dbReference type="SAM" id="MobiDB-lite"/>
    </source>
</evidence>